<comment type="caution">
    <text evidence="1">The sequence shown here is derived from an EMBL/GenBank/DDBJ whole genome shotgun (WGS) entry which is preliminary data.</text>
</comment>
<keyword evidence="2" id="KW-1185">Reference proteome</keyword>
<dbReference type="AlphaFoldDB" id="A0AAW1IAP9"/>
<organism evidence="1 2">
    <name type="scientific">Popillia japonica</name>
    <name type="common">Japanese beetle</name>
    <dbReference type="NCBI Taxonomy" id="7064"/>
    <lineage>
        <taxon>Eukaryota</taxon>
        <taxon>Metazoa</taxon>
        <taxon>Ecdysozoa</taxon>
        <taxon>Arthropoda</taxon>
        <taxon>Hexapoda</taxon>
        <taxon>Insecta</taxon>
        <taxon>Pterygota</taxon>
        <taxon>Neoptera</taxon>
        <taxon>Endopterygota</taxon>
        <taxon>Coleoptera</taxon>
        <taxon>Polyphaga</taxon>
        <taxon>Scarabaeiformia</taxon>
        <taxon>Scarabaeidae</taxon>
        <taxon>Rutelinae</taxon>
        <taxon>Popillia</taxon>
    </lineage>
</organism>
<dbReference type="Proteomes" id="UP001458880">
    <property type="component" value="Unassembled WGS sequence"/>
</dbReference>
<gene>
    <name evidence="1" type="ORF">QE152_g37359</name>
</gene>
<name>A0AAW1IAP9_POPJA</name>
<accession>A0AAW1IAP9</accession>
<evidence type="ECO:0000313" key="2">
    <source>
        <dbReference type="Proteomes" id="UP001458880"/>
    </source>
</evidence>
<reference evidence="1 2" key="1">
    <citation type="journal article" date="2024" name="BMC Genomics">
        <title>De novo assembly and annotation of Popillia japonica's genome with initial clues to its potential as an invasive pest.</title>
        <authorList>
            <person name="Cucini C."/>
            <person name="Boschi S."/>
            <person name="Funari R."/>
            <person name="Cardaioli E."/>
            <person name="Iannotti N."/>
            <person name="Marturano G."/>
            <person name="Paoli F."/>
            <person name="Bruttini M."/>
            <person name="Carapelli A."/>
            <person name="Frati F."/>
            <person name="Nardi F."/>
        </authorList>
    </citation>
    <scope>NUCLEOTIDE SEQUENCE [LARGE SCALE GENOMIC DNA]</scope>
    <source>
        <strain evidence="1">DMR45628</strain>
    </source>
</reference>
<protein>
    <submittedName>
        <fullName evidence="1">Uncharacterized protein</fullName>
    </submittedName>
</protein>
<evidence type="ECO:0000313" key="1">
    <source>
        <dbReference type="EMBL" id="KAK9686212.1"/>
    </source>
</evidence>
<proteinExistence type="predicted"/>
<dbReference type="EMBL" id="JASPKY010000723">
    <property type="protein sequence ID" value="KAK9686212.1"/>
    <property type="molecule type" value="Genomic_DNA"/>
</dbReference>
<sequence>MEIGEGNDIDSKWEKIENAIKVATRKHLSKHARRSGKEWLDQECRKEIEKRKILRHKLLQSGKEADKINYQEQRRKTKKLCREKKRAATENKIKAIEGKYKNKEIRNFYRDVKEMRKGYQARTVHYKNKEGRK</sequence>